<evidence type="ECO:0000259" key="2">
    <source>
        <dbReference type="Pfam" id="PF01471"/>
    </source>
</evidence>
<feature type="domain" description="Peptidoglycan binding-like" evidence="2">
    <location>
        <begin position="359"/>
        <end position="414"/>
    </location>
</feature>
<feature type="domain" description="Transglycosylase SLT" evidence="3">
    <location>
        <begin position="52"/>
        <end position="339"/>
    </location>
</feature>
<sequence length="414" mass="45291">MKFFASVIAAGLLASTTLSGLSGVEAATSAAPAVTPAGNTVDLPKPECETDFGQWMENLTREAREAGVSDKGIAELHKAFIDQKVLGRDRKQTVFNLTFTEFSKRLISEARLKKGQDNLVKYADVFRKVEDTYGVPGPILAAFWGLETDYGAIQGDFDTLNALVTLSYDCRRPNLFRPQLIALLKLFDQGVVDAATTGAWAGEIGMMQLLPKDYLERGVDGDGDGKVDLKNSVPDAMMTAGRMISELGWKRGQPWLEEVRLTKDLPWEEAIRTNRKPHSWWAQQGVTGLKGPLGPDDGDASLLLPLGRKGPAFLSYPNFDVFVEWNKSIVYATTAAYFATRLAGAPAFDPGNPVPGLTQDQLKELQTKLQARGHEMGKIDGVFGVATRDAVRAEQLRLGMPADSWPTQELLDKL</sequence>
<dbReference type="SUPFAM" id="SSF47090">
    <property type="entry name" value="PGBD-like"/>
    <property type="match status" value="1"/>
</dbReference>
<keyword evidence="5" id="KW-1185">Reference proteome</keyword>
<dbReference type="Pfam" id="PF01471">
    <property type="entry name" value="PG_binding_1"/>
    <property type="match status" value="1"/>
</dbReference>
<dbReference type="Gene3D" id="1.10.8.350">
    <property type="entry name" value="Bacterial muramidase"/>
    <property type="match status" value="1"/>
</dbReference>
<feature type="signal peptide" evidence="1">
    <location>
        <begin position="1"/>
        <end position="20"/>
    </location>
</feature>
<evidence type="ECO:0000313" key="5">
    <source>
        <dbReference type="Proteomes" id="UP000555546"/>
    </source>
</evidence>
<dbReference type="Gene3D" id="1.10.530.10">
    <property type="match status" value="1"/>
</dbReference>
<dbReference type="PANTHER" id="PTHR30163:SF8">
    <property type="entry name" value="LYTIC MUREIN TRANSGLYCOSYLASE"/>
    <property type="match status" value="1"/>
</dbReference>
<dbReference type="InterPro" id="IPR023346">
    <property type="entry name" value="Lysozyme-like_dom_sf"/>
</dbReference>
<dbReference type="InterPro" id="IPR002477">
    <property type="entry name" value="Peptidoglycan-bd-like"/>
</dbReference>
<dbReference type="InterPro" id="IPR011970">
    <property type="entry name" value="MltB_2"/>
</dbReference>
<accession>A0A7W9AYP1</accession>
<name>A0A7W9AYP1_9HYPH</name>
<dbReference type="AlphaFoldDB" id="A0A7W9AYP1"/>
<dbReference type="NCBIfam" id="TIGR02283">
    <property type="entry name" value="MltB_2"/>
    <property type="match status" value="1"/>
</dbReference>
<dbReference type="PANTHER" id="PTHR30163">
    <property type="entry name" value="MEMBRANE-BOUND LYTIC MUREIN TRANSGLYCOSYLASE B"/>
    <property type="match status" value="1"/>
</dbReference>
<dbReference type="GO" id="GO:0008933">
    <property type="term" value="F:peptidoglycan lytic transglycosylase activity"/>
    <property type="evidence" value="ECO:0007669"/>
    <property type="project" value="TreeGrafter"/>
</dbReference>
<dbReference type="SUPFAM" id="SSF53955">
    <property type="entry name" value="Lysozyme-like"/>
    <property type="match status" value="1"/>
</dbReference>
<evidence type="ECO:0000256" key="1">
    <source>
        <dbReference type="SAM" id="SignalP"/>
    </source>
</evidence>
<dbReference type="EMBL" id="JACIJG010000008">
    <property type="protein sequence ID" value="MBB5702649.1"/>
    <property type="molecule type" value="Genomic_DNA"/>
</dbReference>
<feature type="chain" id="PRO_5031390061" evidence="1">
    <location>
        <begin position="21"/>
        <end position="414"/>
    </location>
</feature>
<keyword evidence="1" id="KW-0732">Signal</keyword>
<gene>
    <name evidence="4" type="ORF">FHS76_002533</name>
</gene>
<comment type="caution">
    <text evidence="4">The sequence shown here is derived from an EMBL/GenBank/DDBJ whole genome shotgun (WGS) entry which is preliminary data.</text>
</comment>
<dbReference type="InterPro" id="IPR036366">
    <property type="entry name" value="PGBDSf"/>
</dbReference>
<dbReference type="GO" id="GO:0009253">
    <property type="term" value="P:peptidoglycan catabolic process"/>
    <property type="evidence" value="ECO:0007669"/>
    <property type="project" value="TreeGrafter"/>
</dbReference>
<dbReference type="InterPro" id="IPR031304">
    <property type="entry name" value="SLT_2"/>
</dbReference>
<proteinExistence type="predicted"/>
<dbReference type="RefSeq" id="WP_183652831.1">
    <property type="nucleotide sequence ID" value="NZ_JACIJG010000008.1"/>
</dbReference>
<dbReference type="Pfam" id="PF13406">
    <property type="entry name" value="SLT_2"/>
    <property type="match status" value="1"/>
</dbReference>
<dbReference type="Gene3D" id="1.10.101.10">
    <property type="entry name" value="PGBD-like superfamily/PGBD"/>
    <property type="match status" value="1"/>
</dbReference>
<evidence type="ECO:0000259" key="3">
    <source>
        <dbReference type="Pfam" id="PF13406"/>
    </source>
</evidence>
<organism evidence="4 5">
    <name type="scientific">Brucella daejeonensis</name>
    <dbReference type="NCBI Taxonomy" id="659015"/>
    <lineage>
        <taxon>Bacteria</taxon>
        <taxon>Pseudomonadati</taxon>
        <taxon>Pseudomonadota</taxon>
        <taxon>Alphaproteobacteria</taxon>
        <taxon>Hyphomicrobiales</taxon>
        <taxon>Brucellaceae</taxon>
        <taxon>Brucella/Ochrobactrum group</taxon>
        <taxon>Brucella</taxon>
    </lineage>
</organism>
<dbReference type="InterPro" id="IPR036365">
    <property type="entry name" value="PGBD-like_sf"/>
</dbReference>
<evidence type="ECO:0000313" key="4">
    <source>
        <dbReference type="EMBL" id="MBB5702649.1"/>
    </source>
</evidence>
<protein>
    <submittedName>
        <fullName evidence="4">Lytic murein transglycosylase</fullName>
    </submittedName>
</protein>
<dbReference type="Proteomes" id="UP000555546">
    <property type="component" value="Unassembled WGS sequence"/>
</dbReference>
<reference evidence="4 5" key="1">
    <citation type="submission" date="2020-08" db="EMBL/GenBank/DDBJ databases">
        <title>Genomic Encyclopedia of Type Strains, Phase IV (KMG-IV): sequencing the most valuable type-strain genomes for metagenomic binning, comparative biology and taxonomic classification.</title>
        <authorList>
            <person name="Goeker M."/>
        </authorList>
    </citation>
    <scope>NUCLEOTIDE SEQUENCE [LARGE SCALE GENOMIC DNA]</scope>
    <source>
        <strain evidence="4 5">DSM 26944</strain>
    </source>
</reference>
<dbReference type="InterPro" id="IPR043426">
    <property type="entry name" value="MltB-like"/>
</dbReference>